<protein>
    <submittedName>
        <fullName evidence="2">Plastocyanin-like domain-containing protein</fullName>
    </submittedName>
</protein>
<dbReference type="WBParaSite" id="ALUE_0000592101-mRNA-1">
    <property type="protein sequence ID" value="ALUE_0000592101-mRNA-1"/>
    <property type="gene ID" value="ALUE_0000592101"/>
</dbReference>
<name>A0A0M3HTG0_ASCLU</name>
<organism evidence="1 2">
    <name type="scientific">Ascaris lumbricoides</name>
    <name type="common">Giant roundworm</name>
    <dbReference type="NCBI Taxonomy" id="6252"/>
    <lineage>
        <taxon>Eukaryota</taxon>
        <taxon>Metazoa</taxon>
        <taxon>Ecdysozoa</taxon>
        <taxon>Nematoda</taxon>
        <taxon>Chromadorea</taxon>
        <taxon>Rhabditida</taxon>
        <taxon>Spirurina</taxon>
        <taxon>Ascaridomorpha</taxon>
        <taxon>Ascaridoidea</taxon>
        <taxon>Ascarididae</taxon>
        <taxon>Ascaris</taxon>
    </lineage>
</organism>
<evidence type="ECO:0000313" key="1">
    <source>
        <dbReference type="Proteomes" id="UP000036681"/>
    </source>
</evidence>
<dbReference type="Proteomes" id="UP000036681">
    <property type="component" value="Unplaced"/>
</dbReference>
<keyword evidence="1" id="KW-1185">Reference proteome</keyword>
<dbReference type="AlphaFoldDB" id="A0A0M3HTG0"/>
<evidence type="ECO:0000313" key="2">
    <source>
        <dbReference type="WBParaSite" id="ALUE_0000592101-mRNA-1"/>
    </source>
</evidence>
<proteinExistence type="predicted"/>
<sequence>MGTFNDAEGMPSFYLAKAGNVGFLSYAMLWLSGSASLFVGGDIPDLDLWAGNGGSDNALLLPVLLSPSVNPVADSVTYGTPQMPGLKVPDNPRLAIMIHFVECENGSLLCRIAFTP</sequence>
<accession>A0A0M3HTG0</accession>
<reference evidence="2" key="1">
    <citation type="submission" date="2017-02" db="UniProtKB">
        <authorList>
            <consortium name="WormBaseParasite"/>
        </authorList>
    </citation>
    <scope>IDENTIFICATION</scope>
</reference>